<dbReference type="FunFam" id="1.10.8.430:FF:000003">
    <property type="entry name" value="Probable disease resistance protein At5g66910"/>
    <property type="match status" value="1"/>
</dbReference>
<organism evidence="9 10">
    <name type="scientific">Protea cynaroides</name>
    <dbReference type="NCBI Taxonomy" id="273540"/>
    <lineage>
        <taxon>Eukaryota</taxon>
        <taxon>Viridiplantae</taxon>
        <taxon>Streptophyta</taxon>
        <taxon>Embryophyta</taxon>
        <taxon>Tracheophyta</taxon>
        <taxon>Spermatophyta</taxon>
        <taxon>Magnoliopsida</taxon>
        <taxon>Proteales</taxon>
        <taxon>Proteaceae</taxon>
        <taxon>Protea</taxon>
    </lineage>
</organism>
<evidence type="ECO:0000259" key="5">
    <source>
        <dbReference type="Pfam" id="PF00931"/>
    </source>
</evidence>
<evidence type="ECO:0000313" key="9">
    <source>
        <dbReference type="EMBL" id="KAJ4955348.1"/>
    </source>
</evidence>
<dbReference type="PANTHER" id="PTHR23155">
    <property type="entry name" value="DISEASE RESISTANCE PROTEIN RP"/>
    <property type="match status" value="1"/>
</dbReference>
<protein>
    <submittedName>
        <fullName evidence="9">Uncharacterized protein</fullName>
    </submittedName>
</protein>
<reference evidence="9" key="1">
    <citation type="journal article" date="2023" name="Plant J.">
        <title>The genome of the king protea, Protea cynaroides.</title>
        <authorList>
            <person name="Chang J."/>
            <person name="Duong T.A."/>
            <person name="Schoeman C."/>
            <person name="Ma X."/>
            <person name="Roodt D."/>
            <person name="Barker N."/>
            <person name="Li Z."/>
            <person name="Van de Peer Y."/>
            <person name="Mizrachi E."/>
        </authorList>
    </citation>
    <scope>NUCLEOTIDE SEQUENCE</scope>
    <source>
        <tissue evidence="9">Young leaves</tissue>
    </source>
</reference>
<feature type="compositionally biased region" description="Low complexity" evidence="4">
    <location>
        <begin position="10"/>
        <end position="20"/>
    </location>
</feature>
<dbReference type="Pfam" id="PF00931">
    <property type="entry name" value="NB-ARC"/>
    <property type="match status" value="2"/>
</dbReference>
<dbReference type="SUPFAM" id="SSF52540">
    <property type="entry name" value="P-loop containing nucleoside triphosphate hydrolases"/>
    <property type="match status" value="1"/>
</dbReference>
<evidence type="ECO:0000259" key="6">
    <source>
        <dbReference type="Pfam" id="PF18052"/>
    </source>
</evidence>
<feature type="domain" description="NB-ARC" evidence="5">
    <location>
        <begin position="158"/>
        <end position="190"/>
    </location>
</feature>
<keyword evidence="2" id="KW-0547">Nucleotide-binding</keyword>
<dbReference type="GO" id="GO:0043531">
    <property type="term" value="F:ADP binding"/>
    <property type="evidence" value="ECO:0007669"/>
    <property type="project" value="InterPro"/>
</dbReference>
<dbReference type="InterPro" id="IPR036388">
    <property type="entry name" value="WH-like_DNA-bd_sf"/>
</dbReference>
<keyword evidence="10" id="KW-1185">Reference proteome</keyword>
<feature type="domain" description="NB-ARC" evidence="5">
    <location>
        <begin position="193"/>
        <end position="292"/>
    </location>
</feature>
<comment type="caution">
    <text evidence="9">The sequence shown here is derived from an EMBL/GenBank/DDBJ whole genome shotgun (WGS) entry which is preliminary data.</text>
</comment>
<evidence type="ECO:0000256" key="1">
    <source>
        <dbReference type="ARBA" id="ARBA00022737"/>
    </source>
</evidence>
<evidence type="ECO:0000313" key="10">
    <source>
        <dbReference type="Proteomes" id="UP001141806"/>
    </source>
</evidence>
<dbReference type="InterPro" id="IPR032675">
    <property type="entry name" value="LRR_dom_sf"/>
</dbReference>
<dbReference type="AlphaFoldDB" id="A0A9Q0GWY2"/>
<feature type="domain" description="Disease resistance R13L4/SHOC-2-like LRR" evidence="8">
    <location>
        <begin position="556"/>
        <end position="858"/>
    </location>
</feature>
<sequence length="890" mass="101773">MIVKEKKKQQQQLQQLRPQQNMAEPVVSSVAQYDGGQLIQEGKLLDARQDESEIVRNRVSEIRELAYDVEDAIDTYILKAKNASVFNPKKYIRLHTIGMEISMLQSRIQDITRSVETYGFKTSGQQEGTSTTTEMGQKLRQSYPHYDDEDVTGIDDNLKILVADLINKKGPRLVSIVGMGGLGKTTLAKKEIIMKVSNQMGLEMLDDRVLMEKLFKLLEDKCYLVVLDDIWSEDAWYALQPAFPKGKMGSKIMLTTRNKKVARCADPLGFPHELACLTEEQSWELFCKKAFPWKKIASVSTSSSSLYPSDAEANDKEKLGRCMVKKCGGLPLAIVVLGGLLATKQSIREWETVTKDIGRHLNQPQLQEQYGVWWILSLSYHDLPLYLKPCFLYLGLYPEDTIFHKRELINMWIAEGFVQQSAQATTMEEMGEEYLVELINRSMVQVGERSFRGKVKKCRLHDLMLDLCLQKAKEENFLCIFDAGGSLLVGDSSSTSVVGAISNHRRMRRHAIHFSCDRYVSTQQSMSTRSQHVRALSLWKLSNPKESIVGTLKFVCEEFDFLRVLVLEDIKIDSLPRAMGKLIHLRYLRIIGSKYSAINFPASIGDLRSLQFLSIQWANILPNVVRKMTQLTYFRISSNYINDKPFQVDGLKNLSTLELPVWRIIKYDLSTLPNLRKLFFNGMDGHDCKLLHKLSISKSDLLQCLTLVYDWGLGQYISEDYDWSPLSCCHSLWKLHIEGKLSKLPKLEDFPPNLTKLLLHNVALKESPIPSLEMLPNLESLRLEWVWDNMLITKFYFSAKGFGKLQYLRLGKLSLLEELEVETGALSCLVHLEFRYCFNSGILPEGLRFITSLKKLEVTGMPLPQELNKRIQEDGDDWHKIQHIPSVIIG</sequence>
<dbReference type="Proteomes" id="UP001141806">
    <property type="component" value="Unassembled WGS sequence"/>
</dbReference>
<dbReference type="FunFam" id="1.10.10.10:FF:000322">
    <property type="entry name" value="Probable disease resistance protein At1g63360"/>
    <property type="match status" value="1"/>
</dbReference>
<feature type="region of interest" description="Disordered" evidence="4">
    <location>
        <begin position="1"/>
        <end position="20"/>
    </location>
</feature>
<feature type="domain" description="Disease resistance protein winged helix" evidence="7">
    <location>
        <begin position="396"/>
        <end position="468"/>
    </location>
</feature>
<dbReference type="Pfam" id="PF18052">
    <property type="entry name" value="Rx_N"/>
    <property type="match status" value="1"/>
</dbReference>
<dbReference type="EMBL" id="JAMYWD010000011">
    <property type="protein sequence ID" value="KAJ4955348.1"/>
    <property type="molecule type" value="Genomic_DNA"/>
</dbReference>
<evidence type="ECO:0000256" key="2">
    <source>
        <dbReference type="ARBA" id="ARBA00022741"/>
    </source>
</evidence>
<dbReference type="InterPro" id="IPR041118">
    <property type="entry name" value="Rx_N"/>
</dbReference>
<dbReference type="InterPro" id="IPR038005">
    <property type="entry name" value="RX-like_CC"/>
</dbReference>
<feature type="domain" description="Disease resistance N-terminal" evidence="6">
    <location>
        <begin position="45"/>
        <end position="84"/>
    </location>
</feature>
<accession>A0A9Q0GWY2</accession>
<gene>
    <name evidence="9" type="ORF">NE237_012131</name>
</gene>
<dbReference type="Pfam" id="PF23598">
    <property type="entry name" value="LRR_14"/>
    <property type="match status" value="1"/>
</dbReference>
<dbReference type="Gene3D" id="1.10.8.430">
    <property type="entry name" value="Helical domain of apoptotic protease-activating factors"/>
    <property type="match status" value="1"/>
</dbReference>
<dbReference type="SUPFAM" id="SSF52058">
    <property type="entry name" value="L domain-like"/>
    <property type="match status" value="1"/>
</dbReference>
<proteinExistence type="predicted"/>
<dbReference type="InterPro" id="IPR002182">
    <property type="entry name" value="NB-ARC"/>
</dbReference>
<dbReference type="PRINTS" id="PR00364">
    <property type="entry name" value="DISEASERSIST"/>
</dbReference>
<dbReference type="InterPro" id="IPR044974">
    <property type="entry name" value="Disease_R_plants"/>
</dbReference>
<evidence type="ECO:0000259" key="8">
    <source>
        <dbReference type="Pfam" id="PF23598"/>
    </source>
</evidence>
<keyword evidence="3" id="KW-0611">Plant defense</keyword>
<dbReference type="Gene3D" id="1.20.5.4130">
    <property type="match status" value="1"/>
</dbReference>
<name>A0A9Q0GWY2_9MAGN</name>
<dbReference type="GO" id="GO:0098542">
    <property type="term" value="P:defense response to other organism"/>
    <property type="evidence" value="ECO:0007669"/>
    <property type="project" value="TreeGrafter"/>
</dbReference>
<dbReference type="Gene3D" id="3.80.10.10">
    <property type="entry name" value="Ribonuclease Inhibitor"/>
    <property type="match status" value="2"/>
</dbReference>
<evidence type="ECO:0000259" key="7">
    <source>
        <dbReference type="Pfam" id="PF23559"/>
    </source>
</evidence>
<dbReference type="InterPro" id="IPR058922">
    <property type="entry name" value="WHD_DRP"/>
</dbReference>
<evidence type="ECO:0000256" key="3">
    <source>
        <dbReference type="ARBA" id="ARBA00022821"/>
    </source>
</evidence>
<dbReference type="InterPro" id="IPR055414">
    <property type="entry name" value="LRR_R13L4/SHOC2-like"/>
</dbReference>
<keyword evidence="1" id="KW-0677">Repeat</keyword>
<dbReference type="Gene3D" id="3.40.50.300">
    <property type="entry name" value="P-loop containing nucleotide triphosphate hydrolases"/>
    <property type="match status" value="2"/>
</dbReference>
<dbReference type="InterPro" id="IPR042197">
    <property type="entry name" value="Apaf_helical"/>
</dbReference>
<dbReference type="OrthoDB" id="3027644at2759"/>
<dbReference type="Pfam" id="PF23559">
    <property type="entry name" value="WHD_DRP"/>
    <property type="match status" value="1"/>
</dbReference>
<dbReference type="PANTHER" id="PTHR23155:SF1185">
    <property type="entry name" value="DISEASE RESISTANCE RPP8-LIKE PROTEIN 3-RELATED"/>
    <property type="match status" value="1"/>
</dbReference>
<dbReference type="InterPro" id="IPR027417">
    <property type="entry name" value="P-loop_NTPase"/>
</dbReference>
<dbReference type="CDD" id="cd14798">
    <property type="entry name" value="RX-CC_like"/>
    <property type="match status" value="1"/>
</dbReference>
<evidence type="ECO:0000256" key="4">
    <source>
        <dbReference type="SAM" id="MobiDB-lite"/>
    </source>
</evidence>
<dbReference type="Gene3D" id="1.10.10.10">
    <property type="entry name" value="Winged helix-like DNA-binding domain superfamily/Winged helix DNA-binding domain"/>
    <property type="match status" value="1"/>
</dbReference>